<dbReference type="Proteomes" id="UP000265520">
    <property type="component" value="Unassembled WGS sequence"/>
</dbReference>
<proteinExistence type="predicted"/>
<dbReference type="AlphaFoldDB" id="A0A392U7T8"/>
<evidence type="ECO:0000313" key="1">
    <source>
        <dbReference type="EMBL" id="MCI68854.1"/>
    </source>
</evidence>
<protein>
    <submittedName>
        <fullName evidence="1">Uncharacterized protein</fullName>
    </submittedName>
</protein>
<reference evidence="1 2" key="1">
    <citation type="journal article" date="2018" name="Front. Plant Sci.">
        <title>Red Clover (Trifolium pratense) and Zigzag Clover (T. medium) - A Picture of Genomic Similarities and Differences.</title>
        <authorList>
            <person name="Dluhosova J."/>
            <person name="Istvanek J."/>
            <person name="Nedelnik J."/>
            <person name="Repkova J."/>
        </authorList>
    </citation>
    <scope>NUCLEOTIDE SEQUENCE [LARGE SCALE GENOMIC DNA]</scope>
    <source>
        <strain evidence="2">cv. 10/8</strain>
        <tissue evidence="1">Leaf</tissue>
    </source>
</reference>
<name>A0A392U7T8_9FABA</name>
<evidence type="ECO:0000313" key="2">
    <source>
        <dbReference type="Proteomes" id="UP000265520"/>
    </source>
</evidence>
<keyword evidence="2" id="KW-1185">Reference proteome</keyword>
<accession>A0A392U7T8</accession>
<sequence>MVVNAGATAAGTVVHGDGRRFMTELRPPARQRAVELRR</sequence>
<organism evidence="1 2">
    <name type="scientific">Trifolium medium</name>
    <dbReference type="NCBI Taxonomy" id="97028"/>
    <lineage>
        <taxon>Eukaryota</taxon>
        <taxon>Viridiplantae</taxon>
        <taxon>Streptophyta</taxon>
        <taxon>Embryophyta</taxon>
        <taxon>Tracheophyta</taxon>
        <taxon>Spermatophyta</taxon>
        <taxon>Magnoliopsida</taxon>
        <taxon>eudicotyledons</taxon>
        <taxon>Gunneridae</taxon>
        <taxon>Pentapetalae</taxon>
        <taxon>rosids</taxon>
        <taxon>fabids</taxon>
        <taxon>Fabales</taxon>
        <taxon>Fabaceae</taxon>
        <taxon>Papilionoideae</taxon>
        <taxon>50 kb inversion clade</taxon>
        <taxon>NPAAA clade</taxon>
        <taxon>Hologalegina</taxon>
        <taxon>IRL clade</taxon>
        <taxon>Trifolieae</taxon>
        <taxon>Trifolium</taxon>
    </lineage>
</organism>
<dbReference type="EMBL" id="LXQA010744330">
    <property type="protein sequence ID" value="MCI68854.1"/>
    <property type="molecule type" value="Genomic_DNA"/>
</dbReference>
<comment type="caution">
    <text evidence="1">The sequence shown here is derived from an EMBL/GenBank/DDBJ whole genome shotgun (WGS) entry which is preliminary data.</text>
</comment>